<dbReference type="PANTHER" id="PTHR11652">
    <property type="entry name" value="30S RIBOSOMAL PROTEIN S12 FAMILY MEMBER"/>
    <property type="match status" value="1"/>
</dbReference>
<evidence type="ECO:0000256" key="2">
    <source>
        <dbReference type="ARBA" id="ARBA00005657"/>
    </source>
</evidence>
<dbReference type="InterPro" id="IPR006032">
    <property type="entry name" value="Ribosomal_uS12"/>
</dbReference>
<comment type="subcellular location">
    <subcellularLocation>
        <location evidence="1">Mitochondrion</location>
    </subcellularLocation>
</comment>
<keyword evidence="9" id="KW-1185">Reference proteome</keyword>
<comment type="caution">
    <text evidence="8">The sequence shown here is derived from an EMBL/GenBank/DDBJ whole genome shotgun (WGS) entry which is preliminary data.</text>
</comment>
<keyword evidence="4" id="KW-0689">Ribosomal protein</keyword>
<keyword evidence="6" id="KW-0687">Ribonucleoprotein</keyword>
<gene>
    <name evidence="8" type="ORF">ILUMI_10378</name>
</gene>
<keyword evidence="5" id="KW-0496">Mitochondrion</keyword>
<dbReference type="Proteomes" id="UP000801492">
    <property type="component" value="Unassembled WGS sequence"/>
</dbReference>
<evidence type="ECO:0000256" key="4">
    <source>
        <dbReference type="ARBA" id="ARBA00022980"/>
    </source>
</evidence>
<dbReference type="GO" id="GO:0005739">
    <property type="term" value="C:mitochondrion"/>
    <property type="evidence" value="ECO:0007669"/>
    <property type="project" value="UniProtKB-SubCell"/>
</dbReference>
<dbReference type="PRINTS" id="PR01034">
    <property type="entry name" value="RIBOSOMALS12"/>
</dbReference>
<comment type="similarity">
    <text evidence="2">Belongs to the universal ribosomal protein uS12 family.</text>
</comment>
<dbReference type="GO" id="GO:0015935">
    <property type="term" value="C:small ribosomal subunit"/>
    <property type="evidence" value="ECO:0007669"/>
    <property type="project" value="InterPro"/>
</dbReference>
<dbReference type="SUPFAM" id="SSF50249">
    <property type="entry name" value="Nucleic acid-binding proteins"/>
    <property type="match status" value="1"/>
</dbReference>
<dbReference type="GO" id="GO:0006412">
    <property type="term" value="P:translation"/>
    <property type="evidence" value="ECO:0007669"/>
    <property type="project" value="InterPro"/>
</dbReference>
<evidence type="ECO:0000256" key="6">
    <source>
        <dbReference type="ARBA" id="ARBA00023274"/>
    </source>
</evidence>
<dbReference type="OrthoDB" id="361013at2759"/>
<dbReference type="InterPro" id="IPR005679">
    <property type="entry name" value="Ribosomal_uS12_bac"/>
</dbReference>
<proteinExistence type="inferred from homology"/>
<evidence type="ECO:0000256" key="3">
    <source>
        <dbReference type="ARBA" id="ARBA00022946"/>
    </source>
</evidence>
<dbReference type="GO" id="GO:0003735">
    <property type="term" value="F:structural constituent of ribosome"/>
    <property type="evidence" value="ECO:0007669"/>
    <property type="project" value="InterPro"/>
</dbReference>
<name>A0A8K0GBJ1_IGNLU</name>
<dbReference type="NCBIfam" id="TIGR00981">
    <property type="entry name" value="rpsL_bact"/>
    <property type="match status" value="1"/>
</dbReference>
<dbReference type="EMBL" id="VTPC01005650">
    <property type="protein sequence ID" value="KAF2895797.1"/>
    <property type="molecule type" value="Genomic_DNA"/>
</dbReference>
<reference evidence="8" key="1">
    <citation type="submission" date="2019-08" db="EMBL/GenBank/DDBJ databases">
        <title>The genome of the North American firefly Photinus pyralis.</title>
        <authorList>
            <consortium name="Photinus pyralis genome working group"/>
            <person name="Fallon T.R."/>
            <person name="Sander Lower S.E."/>
            <person name="Weng J.-K."/>
        </authorList>
    </citation>
    <scope>NUCLEOTIDE SEQUENCE</scope>
    <source>
        <strain evidence="8">TRF0915ILg1</strain>
        <tissue evidence="8">Whole body</tissue>
    </source>
</reference>
<evidence type="ECO:0000313" key="8">
    <source>
        <dbReference type="EMBL" id="KAF2895797.1"/>
    </source>
</evidence>
<dbReference type="AlphaFoldDB" id="A0A8K0GBJ1"/>
<dbReference type="CDD" id="cd03368">
    <property type="entry name" value="Ribosomal_S12"/>
    <property type="match status" value="1"/>
</dbReference>
<sequence length="353" mass="39005">MKLEDGNAEAGQMMLVTKLMKENNSEPIELLDFDVDDLTETKEGEMALQCTILGLVFVPTSHTPIKPKRSPLEIGLVSFSDTVKHHHPTALINKTVTVTKSTKSTVAVPFHPHILVPAHSRHVWVPGHVHHHAFIPAHHVIMSPHALLLTRTVHTVLVQPHSNKLGLYNSDNDIFRSHVGGFGVGVDFGGHGAGHGFHVQALIKIPQISNVIVTNTLVRPKIPQLAADLSKRLSFLTIQERPMASLAQMHRTGPHFKTRKPKKPLDGKPFMKGVVLKTLIKKPKKPNSANRKCVLVRLSNGKEMVAYIPGIGHNLQEHNIVLVRVGRVQDCPGVKLKCVRGKHDLKHVIPPKK</sequence>
<keyword evidence="3" id="KW-0809">Transit peptide</keyword>
<evidence type="ECO:0000256" key="1">
    <source>
        <dbReference type="ARBA" id="ARBA00004173"/>
    </source>
</evidence>
<evidence type="ECO:0000256" key="7">
    <source>
        <dbReference type="ARBA" id="ARBA00035248"/>
    </source>
</evidence>
<dbReference type="Gene3D" id="2.40.50.140">
    <property type="entry name" value="Nucleic acid-binding proteins"/>
    <property type="match status" value="1"/>
</dbReference>
<protein>
    <recommendedName>
        <fullName evidence="7">Small ribosomal subunit protein uS12m</fullName>
    </recommendedName>
</protein>
<dbReference type="InterPro" id="IPR012340">
    <property type="entry name" value="NA-bd_OB-fold"/>
</dbReference>
<evidence type="ECO:0000256" key="5">
    <source>
        <dbReference type="ARBA" id="ARBA00023128"/>
    </source>
</evidence>
<organism evidence="8 9">
    <name type="scientific">Ignelater luminosus</name>
    <name type="common">Cucubano</name>
    <name type="synonym">Pyrophorus luminosus</name>
    <dbReference type="NCBI Taxonomy" id="2038154"/>
    <lineage>
        <taxon>Eukaryota</taxon>
        <taxon>Metazoa</taxon>
        <taxon>Ecdysozoa</taxon>
        <taxon>Arthropoda</taxon>
        <taxon>Hexapoda</taxon>
        <taxon>Insecta</taxon>
        <taxon>Pterygota</taxon>
        <taxon>Neoptera</taxon>
        <taxon>Endopterygota</taxon>
        <taxon>Coleoptera</taxon>
        <taxon>Polyphaga</taxon>
        <taxon>Elateriformia</taxon>
        <taxon>Elateroidea</taxon>
        <taxon>Elateridae</taxon>
        <taxon>Agrypninae</taxon>
        <taxon>Pyrophorini</taxon>
        <taxon>Ignelater</taxon>
    </lineage>
</organism>
<dbReference type="Pfam" id="PF00164">
    <property type="entry name" value="Ribosom_S12_S23"/>
    <property type="match status" value="1"/>
</dbReference>
<dbReference type="FunFam" id="2.40.50.140:FF:000115">
    <property type="entry name" value="28S ribosomal protein S12, mitochondrial"/>
    <property type="match status" value="1"/>
</dbReference>
<evidence type="ECO:0000313" key="9">
    <source>
        <dbReference type="Proteomes" id="UP000801492"/>
    </source>
</evidence>
<dbReference type="PROSITE" id="PS00055">
    <property type="entry name" value="RIBOSOMAL_S12"/>
    <property type="match status" value="1"/>
</dbReference>
<accession>A0A8K0GBJ1</accession>